<dbReference type="RefSeq" id="WP_214154889.1">
    <property type="nucleotide sequence ID" value="NZ_JAHBAY010000002.1"/>
</dbReference>
<dbReference type="Proteomes" id="UP001197247">
    <property type="component" value="Unassembled WGS sequence"/>
</dbReference>
<dbReference type="SUPFAM" id="SSF53850">
    <property type="entry name" value="Periplasmic binding protein-like II"/>
    <property type="match status" value="1"/>
</dbReference>
<keyword evidence="2" id="KW-1185">Reference proteome</keyword>
<evidence type="ECO:0008006" key="3">
    <source>
        <dbReference type="Google" id="ProtNLM"/>
    </source>
</evidence>
<reference evidence="1 2" key="1">
    <citation type="submission" date="2021-05" db="EMBL/GenBank/DDBJ databases">
        <title>Kineosporia and Streptomyces sp. nov. two new marine actinobacteria isolated from Coral.</title>
        <authorList>
            <person name="Buangrab K."/>
            <person name="Sutthacheep M."/>
            <person name="Yeemin T."/>
            <person name="Harunari E."/>
            <person name="Igarashi Y."/>
            <person name="Kanchanasin P."/>
            <person name="Tanasupawat S."/>
            <person name="Phongsopitanun W."/>
        </authorList>
    </citation>
    <scope>NUCLEOTIDE SEQUENCE [LARGE SCALE GENOMIC DNA]</scope>
    <source>
        <strain evidence="1 2">J2-2</strain>
    </source>
</reference>
<dbReference type="EMBL" id="JAHBAY010000002">
    <property type="protein sequence ID" value="MBT0768596.1"/>
    <property type="molecule type" value="Genomic_DNA"/>
</dbReference>
<comment type="caution">
    <text evidence="1">The sequence shown here is derived from an EMBL/GenBank/DDBJ whole genome shotgun (WGS) entry which is preliminary data.</text>
</comment>
<evidence type="ECO:0000313" key="2">
    <source>
        <dbReference type="Proteomes" id="UP001197247"/>
    </source>
</evidence>
<dbReference type="Gene3D" id="3.40.190.10">
    <property type="entry name" value="Periplasmic binding protein-like II"/>
    <property type="match status" value="1"/>
</dbReference>
<evidence type="ECO:0000313" key="1">
    <source>
        <dbReference type="EMBL" id="MBT0768596.1"/>
    </source>
</evidence>
<name>A0ABS5TEE8_9ACTN</name>
<protein>
    <recommendedName>
        <fullName evidence="3">4,5-dihydroxyphthalate decarboxylase</fullName>
    </recommendedName>
</protein>
<sequence>MTADLRVVTGRYDTTRALFDGRVRLDHASVTTEPTLPDVFRRLVDGEADVAEFGLTFYLRSLDHGAPFVALPVFPVRLFRHSAVFVHADSDITGPEDLRGRTIGEFGVYGQDPGVWVKGILMDEYGFRPASNRWVVGGLDRPMPPFGFTTHPHPDDVEVVAAPPGETLSGLLETGRIEALFTANVPQPFLDGSPAVRRLFPDYEARERDYYRRTRIFPIMHVLAAPRDLLERRPGLARQVHAAFLEAKELGRQEYRDSARLYQAHHMMPWTNALFEENARMLPDDWWPYGISANRHVLDTFLRYHHEQGLSRRRWGVNEVFTPELLDT</sequence>
<accession>A0ABS5TEE8</accession>
<proteinExistence type="predicted"/>
<organism evidence="1 2">
    <name type="scientific">Kineosporia corallincola</name>
    <dbReference type="NCBI Taxonomy" id="2835133"/>
    <lineage>
        <taxon>Bacteria</taxon>
        <taxon>Bacillati</taxon>
        <taxon>Actinomycetota</taxon>
        <taxon>Actinomycetes</taxon>
        <taxon>Kineosporiales</taxon>
        <taxon>Kineosporiaceae</taxon>
        <taxon>Kineosporia</taxon>
    </lineage>
</organism>
<gene>
    <name evidence="1" type="ORF">KIH74_06640</name>
</gene>